<dbReference type="InterPro" id="IPR057373">
    <property type="entry name" value="ZNFX1"/>
</dbReference>
<reference evidence="4 5" key="1">
    <citation type="submission" date="2019-08" db="EMBL/GenBank/DDBJ databases">
        <authorList>
            <person name="Alioto T."/>
            <person name="Alioto T."/>
            <person name="Gomez Garrido J."/>
        </authorList>
    </citation>
    <scope>NUCLEOTIDE SEQUENCE [LARGE SCALE GENOMIC DNA]</scope>
</reference>
<sequence>MDIICHQLNDINITTNNLEAILNYETLELLSELEPDQVFSLVISNNNFKYTLNNCVDVNMQMQLMNIFSKLKFLKLNQAKTIILDMIDNSSYLERFYCSLRDFIKAGGLISKTRLLEFFTNCNSLLEIMTNPNSTTLLNEIIQFIKSNSMDFKQLELTNDNLKTEQMLQVFKNLKATNCIKYKVKRWPEYYKNLSIYPTTTDITSKIVILSTNIINGIYENVEHYLDVQFRLLREDIIAPIREGIQFYTTMYKLNHDVLSMPNMHIYFRAKIEKKVKNQKSLYIVNFYTEKNCSVDSKRFMFESLLVFSDDYFNSMFFAKVIKIKRDALFKTLVIEPLGNETIKLNSLYTMAESDAYFLPYMYSMKVLKTFNICNFPMKSYIVYGNTKPKVPAYLTYNSKMYNINGLQFDILNDKCWPDNTFLGLDNAQSMAFKAALTEEFTVIQGPPGTGKTYIGLRIARSIIENMYETNILRSPIVVICYTNHALDQFLVGLLNITKKIVRIGGGCKSDILKANVVGNIQSPSAKQHIMHSHVVGLTTTGASMRYSLLVNIKPPIVIVEEAAEVLESYVVTSLTKFCQHVILIGDHKQLRPRTASFTLSKQFDFDVSLFERMVQNGFPYHTLVTQYRMCPEISALMKPIYPNLKNHESVINRGDIRGVTKNVYFIHHEMQEEKVIGSNSYKNIHEVKFFMEFARYLFNQGYRQDQITILVTYQAQLLELQKIRDTSCVLEDFRIECVDGYQGEENDIILLSLVRSNIDNNIGFLNIQNRICVALSRAKNGLYIMGNMDNLIHSTVWKEMSQILINQKCLGNKLTLCCEIHKDWTSTVCDSSDFSKNQCSKICNIKMDCGHLCPHFCHYYDQSHKTLYRCTKYYIRTLACGFKINIECWMRFLIFNCPK</sequence>
<dbReference type="EMBL" id="CABPRJ010002377">
    <property type="protein sequence ID" value="VVC44292.1"/>
    <property type="molecule type" value="Genomic_DNA"/>
</dbReference>
<dbReference type="CDD" id="cd17936">
    <property type="entry name" value="EEXXEc_NFX1"/>
    <property type="match status" value="1"/>
</dbReference>
<evidence type="ECO:0000259" key="1">
    <source>
        <dbReference type="Pfam" id="PF13086"/>
    </source>
</evidence>
<dbReference type="OrthoDB" id="2423195at2759"/>
<feature type="domain" description="ZNFX1" evidence="3">
    <location>
        <begin position="263"/>
        <end position="354"/>
    </location>
</feature>
<dbReference type="AlphaFoldDB" id="A0A5E4NKJ9"/>
<feature type="domain" description="DNA2/NAM7 helicase helicase" evidence="1">
    <location>
        <begin position="425"/>
        <end position="508"/>
    </location>
</feature>
<dbReference type="Proteomes" id="UP000325440">
    <property type="component" value="Unassembled WGS sequence"/>
</dbReference>
<feature type="domain" description="DNA2/NAM7 helicase helicase" evidence="1">
    <location>
        <begin position="527"/>
        <end position="595"/>
    </location>
</feature>
<accession>A0A5E4NKJ9</accession>
<dbReference type="InterPro" id="IPR047187">
    <property type="entry name" value="SF1_C_Upf1"/>
</dbReference>
<dbReference type="FunFam" id="3.40.50.300:FF:001366">
    <property type="entry name" value="ATP binding protein, putative"/>
    <property type="match status" value="1"/>
</dbReference>
<dbReference type="GO" id="GO:0031380">
    <property type="term" value="C:nuclear RNA-directed RNA polymerase complex"/>
    <property type="evidence" value="ECO:0007669"/>
    <property type="project" value="TreeGrafter"/>
</dbReference>
<feature type="domain" description="DNA2/NAM7 helicase-like C-terminal" evidence="2">
    <location>
        <begin position="607"/>
        <end position="789"/>
    </location>
</feature>
<keyword evidence="4" id="KW-0378">Hydrolase</keyword>
<dbReference type="CDD" id="cd18808">
    <property type="entry name" value="SF1_C_Upf1"/>
    <property type="match status" value="1"/>
</dbReference>
<dbReference type="Pfam" id="PF13087">
    <property type="entry name" value="AAA_12"/>
    <property type="match status" value="1"/>
</dbReference>
<proteinExistence type="predicted"/>
<dbReference type="GO" id="GO:0004386">
    <property type="term" value="F:helicase activity"/>
    <property type="evidence" value="ECO:0007669"/>
    <property type="project" value="InterPro"/>
</dbReference>
<dbReference type="InterPro" id="IPR041677">
    <property type="entry name" value="DNA2/NAM7_AAA_11"/>
</dbReference>
<gene>
    <name evidence="4" type="ORF">CINCED_3A020485</name>
</gene>
<dbReference type="InterPro" id="IPR045055">
    <property type="entry name" value="DNA2/NAM7-like"/>
</dbReference>
<dbReference type="PANTHER" id="PTHR10887:SF341">
    <property type="entry name" value="NFX1-TYPE ZINC FINGER-CONTAINING PROTEIN 1"/>
    <property type="match status" value="1"/>
</dbReference>
<organism evidence="4 5">
    <name type="scientific">Cinara cedri</name>
    <dbReference type="NCBI Taxonomy" id="506608"/>
    <lineage>
        <taxon>Eukaryota</taxon>
        <taxon>Metazoa</taxon>
        <taxon>Ecdysozoa</taxon>
        <taxon>Arthropoda</taxon>
        <taxon>Hexapoda</taxon>
        <taxon>Insecta</taxon>
        <taxon>Pterygota</taxon>
        <taxon>Neoptera</taxon>
        <taxon>Paraneoptera</taxon>
        <taxon>Hemiptera</taxon>
        <taxon>Sternorrhyncha</taxon>
        <taxon>Aphidomorpha</taxon>
        <taxon>Aphidoidea</taxon>
        <taxon>Aphididae</taxon>
        <taxon>Lachninae</taxon>
        <taxon>Cinara</taxon>
    </lineage>
</organism>
<protein>
    <submittedName>
        <fullName evidence="4">P-loop containing nucleoside triphosphate hydrolase</fullName>
    </submittedName>
</protein>
<name>A0A5E4NKJ9_9HEMI</name>
<dbReference type="GO" id="GO:0031048">
    <property type="term" value="P:regulatory ncRNA-mediated heterochromatin formation"/>
    <property type="evidence" value="ECO:0007669"/>
    <property type="project" value="TreeGrafter"/>
</dbReference>
<keyword evidence="5" id="KW-1185">Reference proteome</keyword>
<dbReference type="Pfam" id="PF13086">
    <property type="entry name" value="AAA_11"/>
    <property type="match status" value="2"/>
</dbReference>
<dbReference type="Gene3D" id="3.40.50.300">
    <property type="entry name" value="P-loop containing nucleotide triphosphate hydrolases"/>
    <property type="match status" value="2"/>
</dbReference>
<dbReference type="GO" id="GO:0016787">
    <property type="term" value="F:hydrolase activity"/>
    <property type="evidence" value="ECO:0007669"/>
    <property type="project" value="UniProtKB-KW"/>
</dbReference>
<evidence type="ECO:0000313" key="5">
    <source>
        <dbReference type="Proteomes" id="UP000325440"/>
    </source>
</evidence>
<dbReference type="Pfam" id="PF25396">
    <property type="entry name" value="ZNFX1"/>
    <property type="match status" value="1"/>
</dbReference>
<dbReference type="InterPro" id="IPR027417">
    <property type="entry name" value="P-loop_NTPase"/>
</dbReference>
<evidence type="ECO:0000259" key="2">
    <source>
        <dbReference type="Pfam" id="PF13087"/>
    </source>
</evidence>
<evidence type="ECO:0000259" key="3">
    <source>
        <dbReference type="Pfam" id="PF25396"/>
    </source>
</evidence>
<dbReference type="SUPFAM" id="SSF52540">
    <property type="entry name" value="P-loop containing nucleoside triphosphate hydrolases"/>
    <property type="match status" value="1"/>
</dbReference>
<dbReference type="PANTHER" id="PTHR10887">
    <property type="entry name" value="DNA2/NAM7 HELICASE FAMILY"/>
    <property type="match status" value="1"/>
</dbReference>
<evidence type="ECO:0000313" key="4">
    <source>
        <dbReference type="EMBL" id="VVC44292.1"/>
    </source>
</evidence>
<dbReference type="InterPro" id="IPR041679">
    <property type="entry name" value="DNA2/NAM7-like_C"/>
</dbReference>